<keyword evidence="2" id="KW-1185">Reference proteome</keyword>
<name>A0A6G1JY30_9PLEO</name>
<accession>A0A6G1JY30</accession>
<reference evidence="1" key="1">
    <citation type="journal article" date="2020" name="Stud. Mycol.">
        <title>101 Dothideomycetes genomes: a test case for predicting lifestyles and emergence of pathogens.</title>
        <authorList>
            <person name="Haridas S."/>
            <person name="Albert R."/>
            <person name="Binder M."/>
            <person name="Bloem J."/>
            <person name="Labutti K."/>
            <person name="Salamov A."/>
            <person name="Andreopoulos B."/>
            <person name="Baker S."/>
            <person name="Barry K."/>
            <person name="Bills G."/>
            <person name="Bluhm B."/>
            <person name="Cannon C."/>
            <person name="Castanera R."/>
            <person name="Culley D."/>
            <person name="Daum C."/>
            <person name="Ezra D."/>
            <person name="Gonzalez J."/>
            <person name="Henrissat B."/>
            <person name="Kuo A."/>
            <person name="Liang C."/>
            <person name="Lipzen A."/>
            <person name="Lutzoni F."/>
            <person name="Magnuson J."/>
            <person name="Mondo S."/>
            <person name="Nolan M."/>
            <person name="Ohm R."/>
            <person name="Pangilinan J."/>
            <person name="Park H.-J."/>
            <person name="Ramirez L."/>
            <person name="Alfaro M."/>
            <person name="Sun H."/>
            <person name="Tritt A."/>
            <person name="Yoshinaga Y."/>
            <person name="Zwiers L.-H."/>
            <person name="Turgeon B."/>
            <person name="Goodwin S."/>
            <person name="Spatafora J."/>
            <person name="Crous P."/>
            <person name="Grigoriev I."/>
        </authorList>
    </citation>
    <scope>NUCLEOTIDE SEQUENCE</scope>
    <source>
        <strain evidence="1">CBS 279.74</strain>
    </source>
</reference>
<gene>
    <name evidence="1" type="ORF">K504DRAFT_107481</name>
</gene>
<dbReference type="EMBL" id="MU005780">
    <property type="protein sequence ID" value="KAF2705121.1"/>
    <property type="molecule type" value="Genomic_DNA"/>
</dbReference>
<proteinExistence type="predicted"/>
<evidence type="ECO:0000313" key="2">
    <source>
        <dbReference type="Proteomes" id="UP000799428"/>
    </source>
</evidence>
<dbReference type="Proteomes" id="UP000799428">
    <property type="component" value="Unassembled WGS sequence"/>
</dbReference>
<protein>
    <submittedName>
        <fullName evidence="1">Uncharacterized protein</fullName>
    </submittedName>
</protein>
<organism evidence="1 2">
    <name type="scientific">Pleomassaria siparia CBS 279.74</name>
    <dbReference type="NCBI Taxonomy" id="1314801"/>
    <lineage>
        <taxon>Eukaryota</taxon>
        <taxon>Fungi</taxon>
        <taxon>Dikarya</taxon>
        <taxon>Ascomycota</taxon>
        <taxon>Pezizomycotina</taxon>
        <taxon>Dothideomycetes</taxon>
        <taxon>Pleosporomycetidae</taxon>
        <taxon>Pleosporales</taxon>
        <taxon>Pleomassariaceae</taxon>
        <taxon>Pleomassaria</taxon>
    </lineage>
</organism>
<evidence type="ECO:0000313" key="1">
    <source>
        <dbReference type="EMBL" id="KAF2705121.1"/>
    </source>
</evidence>
<sequence length="173" mass="18893">MAIVVPSGATTSSPEYPVLNRTALCQVPMHALCTQYSAEEEHRDVLRLEPLITPPSRQSESKFDSHLFTKRDKHPDCPCLHGWGACFHIIFLPPLENRCSAASHGCANVHILKPWTWSTASAGSPSHVHGAAVSILSTSGTDHVPSTGLDTGSCISCRWRRPRTHDPRPTTPI</sequence>
<dbReference type="AlphaFoldDB" id="A0A6G1JY30"/>